<protein>
    <submittedName>
        <fullName evidence="1">Uncharacterized protein</fullName>
    </submittedName>
</protein>
<gene>
    <name evidence="1" type="ORF">FIM1_988</name>
</gene>
<organism evidence="1 2">
    <name type="scientific">Kluyveromyces marxianus</name>
    <name type="common">Yeast</name>
    <name type="synonym">Candida kefyr</name>
    <dbReference type="NCBI Taxonomy" id="4911"/>
    <lineage>
        <taxon>Eukaryota</taxon>
        <taxon>Fungi</taxon>
        <taxon>Dikarya</taxon>
        <taxon>Ascomycota</taxon>
        <taxon>Saccharomycotina</taxon>
        <taxon>Saccharomycetes</taxon>
        <taxon>Saccharomycetales</taxon>
        <taxon>Saccharomycetaceae</taxon>
        <taxon>Kluyveromyces</taxon>
    </lineage>
</organism>
<dbReference type="Proteomes" id="UP000422736">
    <property type="component" value="Chromosome 2"/>
</dbReference>
<name>A0ABX6EPW8_KLUMA</name>
<evidence type="ECO:0000313" key="1">
    <source>
        <dbReference type="EMBL" id="QGN14328.1"/>
    </source>
</evidence>
<accession>A0ABX6EPW8</accession>
<dbReference type="EMBL" id="CP015055">
    <property type="protein sequence ID" value="QGN14328.1"/>
    <property type="molecule type" value="Genomic_DNA"/>
</dbReference>
<keyword evidence="2" id="KW-1185">Reference proteome</keyword>
<reference evidence="1 2" key="1">
    <citation type="submission" date="2016-03" db="EMBL/GenBank/DDBJ databases">
        <title>How can Kluyveromyces marxianus grow so fast - potential evolutionary course in Saccharomyces Complex revealed by comparative genomics.</title>
        <authorList>
            <person name="Mo W."/>
            <person name="Lu W."/>
            <person name="Yang X."/>
            <person name="Qi J."/>
            <person name="Lv H."/>
        </authorList>
    </citation>
    <scope>NUCLEOTIDE SEQUENCE [LARGE SCALE GENOMIC DNA]</scope>
    <source>
        <strain evidence="1 2">FIM1</strain>
    </source>
</reference>
<proteinExistence type="predicted"/>
<evidence type="ECO:0000313" key="2">
    <source>
        <dbReference type="Proteomes" id="UP000422736"/>
    </source>
</evidence>
<sequence>MYIHNHIGEREREREREKYDKHMLALFLSLLSLFMCSNALNTTVDLDNSTLIYGVPLSAYDCTPEADRSYLAPSGEALMINWDGVHSLVDFIMSTQENNTDTYKRNDKRTEILNSVLIGIGADQAINYLDPDHVVQTEMCQGGYSRDRYDTITWRFKLSSGLASVYSMASDMIRGSTRTKCNGAAKWYTLTGTDGKPMTVLVGITPWMTGKHCDTTVSYPMLEEAMDSMLHEAEGTHLSSWCSRFDNGGTWHADVRFLIWVDTYYCCQNLWDTPCAD</sequence>